<dbReference type="EMBL" id="REGN01001575">
    <property type="protein sequence ID" value="RNA33817.1"/>
    <property type="molecule type" value="Genomic_DNA"/>
</dbReference>
<accession>A0A3M7SDU1</accession>
<keyword evidence="2" id="KW-1185">Reference proteome</keyword>
<name>A0A3M7SDU1_BRAPC</name>
<dbReference type="Proteomes" id="UP000276133">
    <property type="component" value="Unassembled WGS sequence"/>
</dbReference>
<evidence type="ECO:0000313" key="1">
    <source>
        <dbReference type="EMBL" id="RNA33817.1"/>
    </source>
</evidence>
<organism evidence="1 2">
    <name type="scientific">Brachionus plicatilis</name>
    <name type="common">Marine rotifer</name>
    <name type="synonym">Brachionus muelleri</name>
    <dbReference type="NCBI Taxonomy" id="10195"/>
    <lineage>
        <taxon>Eukaryota</taxon>
        <taxon>Metazoa</taxon>
        <taxon>Spiralia</taxon>
        <taxon>Gnathifera</taxon>
        <taxon>Rotifera</taxon>
        <taxon>Eurotatoria</taxon>
        <taxon>Monogononta</taxon>
        <taxon>Pseudotrocha</taxon>
        <taxon>Ploima</taxon>
        <taxon>Brachionidae</taxon>
        <taxon>Brachionus</taxon>
    </lineage>
</organism>
<sequence>MQKGSILHFCLSNYNLRNKSLKPILLLLNKIETKLLSVSNLLKSNPLPTIDTFPPKVALFKI</sequence>
<protein>
    <submittedName>
        <fullName evidence="1">Uncharacterized protein</fullName>
    </submittedName>
</protein>
<comment type="caution">
    <text evidence="1">The sequence shown here is derived from an EMBL/GenBank/DDBJ whole genome shotgun (WGS) entry which is preliminary data.</text>
</comment>
<evidence type="ECO:0000313" key="2">
    <source>
        <dbReference type="Proteomes" id="UP000276133"/>
    </source>
</evidence>
<proteinExistence type="predicted"/>
<dbReference type="AlphaFoldDB" id="A0A3M7SDU1"/>
<gene>
    <name evidence="1" type="ORF">BpHYR1_005844</name>
</gene>
<reference evidence="1 2" key="1">
    <citation type="journal article" date="2018" name="Sci. Rep.">
        <title>Genomic signatures of local adaptation to the degree of environmental predictability in rotifers.</title>
        <authorList>
            <person name="Franch-Gras L."/>
            <person name="Hahn C."/>
            <person name="Garcia-Roger E.M."/>
            <person name="Carmona M.J."/>
            <person name="Serra M."/>
            <person name="Gomez A."/>
        </authorList>
    </citation>
    <scope>NUCLEOTIDE SEQUENCE [LARGE SCALE GENOMIC DNA]</scope>
    <source>
        <strain evidence="1">HYR1</strain>
    </source>
</reference>